<dbReference type="GO" id="GO:0006281">
    <property type="term" value="P:DNA repair"/>
    <property type="evidence" value="ECO:0007669"/>
    <property type="project" value="InterPro"/>
</dbReference>
<evidence type="ECO:0000256" key="6">
    <source>
        <dbReference type="ARBA" id="ARBA00023242"/>
    </source>
</evidence>
<feature type="compositionally biased region" description="Polar residues" evidence="8">
    <location>
        <begin position="717"/>
        <end position="729"/>
    </location>
</feature>
<dbReference type="PANTHER" id="PTHR12172:SF0">
    <property type="entry name" value="CELL CYCLE CHECKPOINT PROTEIN RAD17"/>
    <property type="match status" value="1"/>
</dbReference>
<dbReference type="GO" id="GO:0003689">
    <property type="term" value="F:DNA clamp loader activity"/>
    <property type="evidence" value="ECO:0007669"/>
    <property type="project" value="TreeGrafter"/>
</dbReference>
<evidence type="ECO:0000256" key="3">
    <source>
        <dbReference type="ARBA" id="ARBA00022741"/>
    </source>
</evidence>
<proteinExistence type="inferred from homology"/>
<evidence type="ECO:0000256" key="2">
    <source>
        <dbReference type="ARBA" id="ARBA00006168"/>
    </source>
</evidence>
<evidence type="ECO:0000259" key="9">
    <source>
        <dbReference type="Pfam" id="PF25812"/>
    </source>
</evidence>
<keyword evidence="4" id="KW-0227">DNA damage</keyword>
<dbReference type="InterPro" id="IPR057927">
    <property type="entry name" value="RAD24-like_helical"/>
</dbReference>
<dbReference type="EMBL" id="JAVRRT010000002">
    <property type="protein sequence ID" value="KAK5174113.1"/>
    <property type="molecule type" value="Genomic_DNA"/>
</dbReference>
<dbReference type="InterPro" id="IPR027417">
    <property type="entry name" value="P-loop_NTPase"/>
</dbReference>
<evidence type="ECO:0000313" key="10">
    <source>
        <dbReference type="EMBL" id="KAK5174113.1"/>
    </source>
</evidence>
<feature type="domain" description="Checkpoint protein RAD24-like helical bundle" evidence="9">
    <location>
        <begin position="508"/>
        <end position="629"/>
    </location>
</feature>
<feature type="compositionally biased region" description="Basic residues" evidence="8">
    <location>
        <begin position="40"/>
        <end position="56"/>
    </location>
</feature>
<dbReference type="RefSeq" id="XP_064662782.1">
    <property type="nucleotide sequence ID" value="XM_064798455.1"/>
</dbReference>
<evidence type="ECO:0000256" key="7">
    <source>
        <dbReference type="ARBA" id="ARBA00023306"/>
    </source>
</evidence>
<feature type="compositionally biased region" description="Acidic residues" evidence="8">
    <location>
        <begin position="774"/>
        <end position="786"/>
    </location>
</feature>
<feature type="compositionally biased region" description="Low complexity" evidence="8">
    <location>
        <begin position="64"/>
        <end position="79"/>
    </location>
</feature>
<evidence type="ECO:0000256" key="5">
    <source>
        <dbReference type="ARBA" id="ARBA00022840"/>
    </source>
</evidence>
<keyword evidence="11" id="KW-1185">Reference proteome</keyword>
<feature type="region of interest" description="Disordered" evidence="8">
    <location>
        <begin position="770"/>
        <end position="846"/>
    </location>
</feature>
<comment type="subcellular location">
    <subcellularLocation>
        <location evidence="1">Nucleus</location>
    </subcellularLocation>
</comment>
<dbReference type="GeneID" id="89922541"/>
<dbReference type="Proteomes" id="UP001337655">
    <property type="component" value="Unassembled WGS sequence"/>
</dbReference>
<dbReference type="Pfam" id="PF25812">
    <property type="entry name" value="RAD24_helical"/>
    <property type="match status" value="1"/>
</dbReference>
<reference evidence="10 11" key="1">
    <citation type="submission" date="2023-08" db="EMBL/GenBank/DDBJ databases">
        <title>Black Yeasts Isolated from many extreme environments.</title>
        <authorList>
            <person name="Coleine C."/>
            <person name="Stajich J.E."/>
            <person name="Selbmann L."/>
        </authorList>
    </citation>
    <scope>NUCLEOTIDE SEQUENCE [LARGE SCALE GENOMIC DNA]</scope>
    <source>
        <strain evidence="10 11">CCFEE 5935</strain>
    </source>
</reference>
<keyword evidence="5" id="KW-0067">ATP-binding</keyword>
<organism evidence="10 11">
    <name type="scientific">Saxophila tyrrhenica</name>
    <dbReference type="NCBI Taxonomy" id="1690608"/>
    <lineage>
        <taxon>Eukaryota</taxon>
        <taxon>Fungi</taxon>
        <taxon>Dikarya</taxon>
        <taxon>Ascomycota</taxon>
        <taxon>Pezizomycotina</taxon>
        <taxon>Dothideomycetes</taxon>
        <taxon>Dothideomycetidae</taxon>
        <taxon>Mycosphaerellales</taxon>
        <taxon>Extremaceae</taxon>
        <taxon>Saxophila</taxon>
    </lineage>
</organism>
<name>A0AAV9PM60_9PEZI</name>
<dbReference type="AlphaFoldDB" id="A0AAV9PM60"/>
<dbReference type="GO" id="GO:0005524">
    <property type="term" value="F:ATP binding"/>
    <property type="evidence" value="ECO:0007669"/>
    <property type="project" value="UniProtKB-KW"/>
</dbReference>
<accession>A0AAV9PM60</accession>
<comment type="similarity">
    <text evidence="2">Belongs to the rad17/RAD24 family.</text>
</comment>
<protein>
    <submittedName>
        <fullName evidence="10">RFC checkpoint protein Rad17</fullName>
    </submittedName>
</protein>
<dbReference type="GO" id="GO:0033314">
    <property type="term" value="P:mitotic DNA replication checkpoint signaling"/>
    <property type="evidence" value="ECO:0007669"/>
    <property type="project" value="TreeGrafter"/>
</dbReference>
<keyword evidence="7" id="KW-0131">Cell cycle</keyword>
<feature type="region of interest" description="Disordered" evidence="8">
    <location>
        <begin position="707"/>
        <end position="729"/>
    </location>
</feature>
<evidence type="ECO:0000256" key="1">
    <source>
        <dbReference type="ARBA" id="ARBA00004123"/>
    </source>
</evidence>
<dbReference type="PANTHER" id="PTHR12172">
    <property type="entry name" value="CELL CYCLE CHECKPOINT PROTEIN RAD17"/>
    <property type="match status" value="1"/>
</dbReference>
<dbReference type="Pfam" id="PF03215">
    <property type="entry name" value="Rad17"/>
    <property type="match status" value="1"/>
</dbReference>
<dbReference type="GO" id="GO:0000077">
    <property type="term" value="P:DNA damage checkpoint signaling"/>
    <property type="evidence" value="ECO:0007669"/>
    <property type="project" value="TreeGrafter"/>
</dbReference>
<dbReference type="Gene3D" id="3.40.50.300">
    <property type="entry name" value="P-loop containing nucleotide triphosphate hydrolases"/>
    <property type="match status" value="1"/>
</dbReference>
<keyword evidence="6" id="KW-0539">Nucleus</keyword>
<evidence type="ECO:0000256" key="8">
    <source>
        <dbReference type="SAM" id="MobiDB-lite"/>
    </source>
</evidence>
<feature type="region of interest" description="Disordered" evidence="8">
    <location>
        <begin position="1"/>
        <end position="150"/>
    </location>
</feature>
<dbReference type="GO" id="GO:0003682">
    <property type="term" value="F:chromatin binding"/>
    <property type="evidence" value="ECO:0007669"/>
    <property type="project" value="TreeGrafter"/>
</dbReference>
<feature type="compositionally biased region" description="Polar residues" evidence="8">
    <location>
        <begin position="93"/>
        <end position="121"/>
    </location>
</feature>
<dbReference type="SUPFAM" id="SSF52540">
    <property type="entry name" value="P-loop containing nucleoside triphosphate hydrolases"/>
    <property type="match status" value="1"/>
</dbReference>
<evidence type="ECO:0000256" key="4">
    <source>
        <dbReference type="ARBA" id="ARBA00022763"/>
    </source>
</evidence>
<keyword evidence="3" id="KW-0547">Nucleotide-binding</keyword>
<evidence type="ECO:0000313" key="11">
    <source>
        <dbReference type="Proteomes" id="UP001337655"/>
    </source>
</evidence>
<comment type="caution">
    <text evidence="10">The sequence shown here is derived from an EMBL/GenBank/DDBJ whole genome shotgun (WGS) entry which is preliminary data.</text>
</comment>
<dbReference type="GO" id="GO:0005634">
    <property type="term" value="C:nucleus"/>
    <property type="evidence" value="ECO:0007669"/>
    <property type="project" value="UniProtKB-SubCell"/>
</dbReference>
<sequence length="846" mass="91647">MGLPRAPRRKVITIPSDDEGEQANETLPPEPSEDEEPAKPQKRGTGKLRPVNKAKKNQPPLPSPSSQDASPKKSPAKAASKARSKTAVKDASKTNGRTINSFFSAATQQKPVAQPSPSSEKPSVPHAEPEAIQDDSDENQGGSLRFAKGSSTVLAMRKRKAQYGENLEPAFSASQPSSQKFRKASSGDRIPTLAIINEDKRPWTEQFAPKDLAELAVHKKKVSDVRQWFEMAFNGRRQRVLVLKGAAGTGKTTAVQLLAQEMSAHVMEWRNPAGVELGADTSTASQFSDFVGRAGRSGGLQLTTDAVDQAHPVDVMANEKGFTSDSDTNILLIEEFPNTFSRTSSTLQAFRSTILQYLASPLLPAGARPTPIVMIISETLLSTNTALADSFTAHRLLGPELANHPYLDMIEFNAVAPTILTKALETIIIKEASKSGRRRTPGPQVLKHIAESGDVRSAVSSLEFLCLRGDDGDTWSSKVQFGKQKKSKTDPPLTKSEEEALRLISNRESTLGIFHAVGKVVYNKRVDFPDVTQPPPWLPQHRRSKVPENDVDDMINELGTDVTTFTAALHENYALSCGSTSAEESMDSLLGCISSISDADLLSVDRFSQGTRAYSGSATDSLRQDEMAFQVAVRGLLFSLPSPVHRGTPASGNKADAHKMYYPASLKLWKQREEVESVLELLTAKFQSSGLAKATMPRAVGGVESWNKAASEPQPDGQANDTARPEVTNSMKTEMLIERLPYMSHILSTKNGMSSLKDQIASVTRIRDAAPIPTDDDAEPNDDDGPSTEQWATDKPDAEAGEQSSSKKRKAKASKAETETEGGGLAIPVESQIQGLVLEEDDIVDD</sequence>
<gene>
    <name evidence="10" type="primary">rad17</name>
    <name evidence="10" type="ORF">LTR77_001193</name>
</gene>
<dbReference type="InterPro" id="IPR004582">
    <property type="entry name" value="Checkpoint_prot_Rad17_Rad24"/>
</dbReference>
<feature type="compositionally biased region" description="Basic residues" evidence="8">
    <location>
        <begin position="1"/>
        <end position="11"/>
    </location>
</feature>